<evidence type="ECO:0000313" key="5">
    <source>
        <dbReference type="Proteomes" id="UP001500340"/>
    </source>
</evidence>
<proteinExistence type="predicted"/>
<comment type="caution">
    <text evidence="4">The sequence shown here is derived from an EMBL/GenBank/DDBJ whole genome shotgun (WGS) entry which is preliminary data.</text>
</comment>
<dbReference type="Pfam" id="PF01501">
    <property type="entry name" value="Glyco_transf_8"/>
    <property type="match status" value="1"/>
</dbReference>
<evidence type="ECO:0000313" key="4">
    <source>
        <dbReference type="EMBL" id="GAA0409850.1"/>
    </source>
</evidence>
<dbReference type="InterPro" id="IPR050748">
    <property type="entry name" value="Glycosyltrans_8_dom-fam"/>
</dbReference>
<dbReference type="EMBL" id="BAAACX010000026">
    <property type="protein sequence ID" value="GAA0409850.1"/>
    <property type="molecule type" value="Genomic_DNA"/>
</dbReference>
<sequence length="434" mass="50133">MVELALAFTDKDGSYAEHAAVVLTSVFHNTGSHINVHILHDESLAEENRLRIKQLVTHYNHTVNFYSVVLPSDLAEVVEGTQSVNTWTQGSMYRLLLPSLLDVSKVIYLDCDVLVNLDIQELWNIHLNGYYLAAARDLGAAALTDIFLPLGLNPDTYFNSGVIIFDLDNIRQNSEWYVKMLDFLRQYPSTTLPDQDVLNHIYGHNYLQLGGEFNTFSVTSPDLDFHHKIVHFAGETKWWDPASPGFALYQEYLNLTPWRLPESHFAGALNPIEPEHGTEVVMPHLEHGELASPEESVQLSPVEHAGNRHGVPPAHKMHPPRHRHSMKRLRMNRLKRQWGLKKFGRLTKLKLLKRSVRRAGLARKLKPLRSDSLRRMHRATSVQRRYRLKPEREVWSFSPAKAALPRRRPRVVVHQRRRVTRTTWRTVHSRTKNR</sequence>
<keyword evidence="5" id="KW-1185">Reference proteome</keyword>
<dbReference type="InterPro" id="IPR029044">
    <property type="entry name" value="Nucleotide-diphossugar_trans"/>
</dbReference>
<keyword evidence="2" id="KW-0808">Transferase</keyword>
<evidence type="ECO:0000256" key="3">
    <source>
        <dbReference type="ARBA" id="ARBA00022723"/>
    </source>
</evidence>
<evidence type="ECO:0000256" key="2">
    <source>
        <dbReference type="ARBA" id="ARBA00022679"/>
    </source>
</evidence>
<dbReference type="Proteomes" id="UP001500340">
    <property type="component" value="Unassembled WGS sequence"/>
</dbReference>
<dbReference type="PANTHER" id="PTHR13778">
    <property type="entry name" value="GLYCOSYLTRANSFERASE 8 DOMAIN-CONTAINING PROTEIN"/>
    <property type="match status" value="1"/>
</dbReference>
<protein>
    <recommendedName>
        <fullName evidence="6">Glycosyltransferase family 8 protein</fullName>
    </recommendedName>
</protein>
<dbReference type="PANTHER" id="PTHR13778:SF47">
    <property type="entry name" value="LIPOPOLYSACCHARIDE 1,3-GALACTOSYLTRANSFERASE"/>
    <property type="match status" value="1"/>
</dbReference>
<dbReference type="SUPFAM" id="SSF53448">
    <property type="entry name" value="Nucleotide-diphospho-sugar transferases"/>
    <property type="match status" value="1"/>
</dbReference>
<evidence type="ECO:0000256" key="1">
    <source>
        <dbReference type="ARBA" id="ARBA00022676"/>
    </source>
</evidence>
<dbReference type="InterPro" id="IPR002495">
    <property type="entry name" value="Glyco_trans_8"/>
</dbReference>
<keyword evidence="1" id="KW-0328">Glycosyltransferase</keyword>
<dbReference type="Gene3D" id="3.90.550.10">
    <property type="entry name" value="Spore Coat Polysaccharide Biosynthesis Protein SpsA, Chain A"/>
    <property type="match status" value="1"/>
</dbReference>
<gene>
    <name evidence="4" type="ORF">GCM10008933_44970</name>
</gene>
<name>A0ABP3IM15_9BACL</name>
<dbReference type="RefSeq" id="WP_343865136.1">
    <property type="nucleotide sequence ID" value="NZ_BAAACX010000026.1"/>
</dbReference>
<reference evidence="5" key="1">
    <citation type="journal article" date="2019" name="Int. J. Syst. Evol. Microbiol.">
        <title>The Global Catalogue of Microorganisms (GCM) 10K type strain sequencing project: providing services to taxonomists for standard genome sequencing and annotation.</title>
        <authorList>
            <consortium name="The Broad Institute Genomics Platform"/>
            <consortium name="The Broad Institute Genome Sequencing Center for Infectious Disease"/>
            <person name="Wu L."/>
            <person name="Ma J."/>
        </authorList>
    </citation>
    <scope>NUCLEOTIDE SEQUENCE [LARGE SCALE GENOMIC DNA]</scope>
    <source>
        <strain evidence="5">JCM 12774</strain>
    </source>
</reference>
<keyword evidence="3" id="KW-0479">Metal-binding</keyword>
<organism evidence="4 5">
    <name type="scientific">Paenibacillus motobuensis</name>
    <dbReference type="NCBI Taxonomy" id="295324"/>
    <lineage>
        <taxon>Bacteria</taxon>
        <taxon>Bacillati</taxon>
        <taxon>Bacillota</taxon>
        <taxon>Bacilli</taxon>
        <taxon>Bacillales</taxon>
        <taxon>Paenibacillaceae</taxon>
        <taxon>Paenibacillus</taxon>
    </lineage>
</organism>
<evidence type="ECO:0008006" key="6">
    <source>
        <dbReference type="Google" id="ProtNLM"/>
    </source>
</evidence>
<dbReference type="CDD" id="cd04194">
    <property type="entry name" value="GT8_A4GalT_like"/>
    <property type="match status" value="1"/>
</dbReference>
<accession>A0ABP3IM15</accession>